<proteinExistence type="predicted"/>
<sequence length="85" mass="9570">MESQPSALERQRSIEAEPKTLFANDMNSAREAALEVIAKHSKEEALNIFLEGLRPVVAVKTDWEAASDDDDYDEYKANLTIKMGR</sequence>
<dbReference type="PANTHER" id="PTHR34808">
    <property type="entry name" value="EXPRESSED PROTEIN"/>
    <property type="match status" value="1"/>
</dbReference>
<dbReference type="eggNOG" id="ENOG502SFVR">
    <property type="taxonomic scope" value="Eukaryota"/>
</dbReference>
<dbReference type="AlphaFoldDB" id="B9SJL2"/>
<evidence type="ECO:0000313" key="1">
    <source>
        <dbReference type="EMBL" id="EEF36257.1"/>
    </source>
</evidence>
<dbReference type="InParanoid" id="B9SJL2"/>
<evidence type="ECO:0000313" key="2">
    <source>
        <dbReference type="Proteomes" id="UP000008311"/>
    </source>
</evidence>
<protein>
    <submittedName>
        <fullName evidence="1">Uncharacterized protein</fullName>
    </submittedName>
</protein>
<dbReference type="EMBL" id="EQ973985">
    <property type="protein sequence ID" value="EEF36257.1"/>
    <property type="molecule type" value="Genomic_DNA"/>
</dbReference>
<reference evidence="2" key="1">
    <citation type="journal article" date="2010" name="Nat. Biotechnol.">
        <title>Draft genome sequence of the oilseed species Ricinus communis.</title>
        <authorList>
            <person name="Chan A.P."/>
            <person name="Crabtree J."/>
            <person name="Zhao Q."/>
            <person name="Lorenzi H."/>
            <person name="Orvis J."/>
            <person name="Puiu D."/>
            <person name="Melake-Berhan A."/>
            <person name="Jones K.M."/>
            <person name="Redman J."/>
            <person name="Chen G."/>
            <person name="Cahoon E.B."/>
            <person name="Gedil M."/>
            <person name="Stanke M."/>
            <person name="Haas B.J."/>
            <person name="Wortman J.R."/>
            <person name="Fraser-Liggett C.M."/>
            <person name="Ravel J."/>
            <person name="Rabinowicz P.D."/>
        </authorList>
    </citation>
    <scope>NUCLEOTIDE SEQUENCE [LARGE SCALE GENOMIC DNA]</scope>
    <source>
        <strain evidence="2">cv. Hale</strain>
    </source>
</reference>
<gene>
    <name evidence="1" type="ORF">RCOM_0138930</name>
</gene>
<keyword evidence="2" id="KW-1185">Reference proteome</keyword>
<organism evidence="1 2">
    <name type="scientific">Ricinus communis</name>
    <name type="common">Castor bean</name>
    <dbReference type="NCBI Taxonomy" id="3988"/>
    <lineage>
        <taxon>Eukaryota</taxon>
        <taxon>Viridiplantae</taxon>
        <taxon>Streptophyta</taxon>
        <taxon>Embryophyta</taxon>
        <taxon>Tracheophyta</taxon>
        <taxon>Spermatophyta</taxon>
        <taxon>Magnoliopsida</taxon>
        <taxon>eudicotyledons</taxon>
        <taxon>Gunneridae</taxon>
        <taxon>Pentapetalae</taxon>
        <taxon>rosids</taxon>
        <taxon>fabids</taxon>
        <taxon>Malpighiales</taxon>
        <taxon>Euphorbiaceae</taxon>
        <taxon>Acalyphoideae</taxon>
        <taxon>Acalypheae</taxon>
        <taxon>Ricinus</taxon>
    </lineage>
</organism>
<name>B9SJL2_RICCO</name>
<dbReference type="Proteomes" id="UP000008311">
    <property type="component" value="Unassembled WGS sequence"/>
</dbReference>
<accession>B9SJL2</accession>
<dbReference type="PANTHER" id="PTHR34808:SF6">
    <property type="match status" value="1"/>
</dbReference>